<feature type="transmembrane region" description="Helical" evidence="10">
    <location>
        <begin position="93"/>
        <end position="113"/>
    </location>
</feature>
<feature type="transmembrane region" description="Helical" evidence="10">
    <location>
        <begin position="611"/>
        <end position="631"/>
    </location>
</feature>
<keyword evidence="7" id="KW-0406">Ion transport</keyword>
<dbReference type="GO" id="GO:0005245">
    <property type="term" value="F:voltage-gated calcium channel activity"/>
    <property type="evidence" value="ECO:0007669"/>
    <property type="project" value="InterPro"/>
</dbReference>
<keyword evidence="6 10" id="KW-1133">Transmembrane helix</keyword>
<feature type="domain" description="Ion transport" evidence="11">
    <location>
        <begin position="105"/>
        <end position="251"/>
    </location>
</feature>
<gene>
    <name evidence="12" type="ORF">SPRG_08281</name>
</gene>
<feature type="transmembrane region" description="Helical" evidence="10">
    <location>
        <begin position="529"/>
        <end position="549"/>
    </location>
</feature>
<dbReference type="STRING" id="695850.A0A067C7I1"/>
<keyword evidence="8 10" id="KW-0472">Membrane</keyword>
<dbReference type="Proteomes" id="UP000030745">
    <property type="component" value="Unassembled WGS sequence"/>
</dbReference>
<keyword evidence="4" id="KW-0677">Repeat</keyword>
<keyword evidence="9" id="KW-0407">Ion channel</keyword>
<dbReference type="GO" id="GO:0016020">
    <property type="term" value="C:membrane"/>
    <property type="evidence" value="ECO:0007669"/>
    <property type="project" value="UniProtKB-SubCell"/>
</dbReference>
<evidence type="ECO:0000259" key="11">
    <source>
        <dbReference type="Pfam" id="PF00520"/>
    </source>
</evidence>
<evidence type="ECO:0000256" key="4">
    <source>
        <dbReference type="ARBA" id="ARBA00022737"/>
    </source>
</evidence>
<dbReference type="EMBL" id="KK583224">
    <property type="protein sequence ID" value="KDO26478.1"/>
    <property type="molecule type" value="Genomic_DNA"/>
</dbReference>
<evidence type="ECO:0000256" key="1">
    <source>
        <dbReference type="ARBA" id="ARBA00004141"/>
    </source>
</evidence>
<evidence type="ECO:0000256" key="8">
    <source>
        <dbReference type="ARBA" id="ARBA00023136"/>
    </source>
</evidence>
<evidence type="ECO:0000256" key="3">
    <source>
        <dbReference type="ARBA" id="ARBA00022692"/>
    </source>
</evidence>
<keyword evidence="2" id="KW-0813">Transport</keyword>
<dbReference type="VEuPathDB" id="FungiDB:SPRG_08281"/>
<feature type="transmembrane region" description="Helical" evidence="10">
    <location>
        <begin position="125"/>
        <end position="146"/>
    </location>
</feature>
<dbReference type="InterPro" id="IPR005821">
    <property type="entry name" value="Ion_trans_dom"/>
</dbReference>
<evidence type="ECO:0000256" key="6">
    <source>
        <dbReference type="ARBA" id="ARBA00022989"/>
    </source>
</evidence>
<keyword evidence="3 10" id="KW-0812">Transmembrane</keyword>
<evidence type="ECO:0000256" key="10">
    <source>
        <dbReference type="SAM" id="Phobius"/>
    </source>
</evidence>
<evidence type="ECO:0000313" key="12">
    <source>
        <dbReference type="EMBL" id="KDO26478.1"/>
    </source>
</evidence>
<evidence type="ECO:0000313" key="13">
    <source>
        <dbReference type="Proteomes" id="UP000030745"/>
    </source>
</evidence>
<organism evidence="12 13">
    <name type="scientific">Saprolegnia parasitica (strain CBS 223.65)</name>
    <dbReference type="NCBI Taxonomy" id="695850"/>
    <lineage>
        <taxon>Eukaryota</taxon>
        <taxon>Sar</taxon>
        <taxon>Stramenopiles</taxon>
        <taxon>Oomycota</taxon>
        <taxon>Saprolegniomycetes</taxon>
        <taxon>Saprolegniales</taxon>
        <taxon>Saprolegniaceae</taxon>
        <taxon>Saprolegnia</taxon>
    </lineage>
</organism>
<dbReference type="OMA" id="FTESIEM"/>
<dbReference type="KEGG" id="spar:SPRG_08281"/>
<proteinExistence type="predicted"/>
<dbReference type="Pfam" id="PF00520">
    <property type="entry name" value="Ion_trans"/>
    <property type="match status" value="2"/>
</dbReference>
<name>A0A067C7I1_SAPPC</name>
<evidence type="ECO:0000256" key="9">
    <source>
        <dbReference type="ARBA" id="ARBA00023303"/>
    </source>
</evidence>
<feature type="transmembrane region" description="Helical" evidence="10">
    <location>
        <begin position="435"/>
        <end position="453"/>
    </location>
</feature>
<dbReference type="AlphaFoldDB" id="A0A067C7I1"/>
<keyword evidence="5" id="KW-0106">Calcium</keyword>
<feature type="transmembrane region" description="Helical" evidence="10">
    <location>
        <begin position="395"/>
        <end position="415"/>
    </location>
</feature>
<sequence length="662" mass="73850">MDVDAETLATASWFVEDAFSGIARPHPVNGAVARRLYTLYAELHYVRGLALLVLVSISFAEVPSWCGASCGDPDDDATPVTFGLFTLPRAQSVLLEAACLVVLLANAGLRYSYLRESFFATRRDSVAVLLLLLVAATTLVASEAFPTLRPMQVYLRGAIAATKNRSLRRTARKIYAVLCEIQHALLLIFVFVLFCSWIATVLFHNTTEGTMYLVNIYEASWNLFVLLTTANFPDVFMPAYTAQRVTVLFFLASFKIKRQRVQTAKLQVAFQLLCHVHGRATYSSTELSTHDWPPPIGAAIPKATCLRLFETLNHYKNIPYIKQDKMHVLFATLDVARDEQLSWPEFARLCSVFHAALATRTLPLPELQRYCPRLYNSASFQKLARMVCDARLDTIIDTLLVINAVAIVLESFPVLNGTAAVPIETEFSVWARLEGVFSMIYVVEMILKLLVYGRATYWASLKHRFDAILTIAIAAVDIYALSSSHAASRALVQILLVARCLRLCRLILNVQRFRVVCLTWLRLLPLCKHLMLFLASVMYFFAAVGMHLFGGRISVQALQAQCPTSPFTTSKYFANNFNDMASGVVLLFELLVVNNWSSLADGFVCVTSKYARWYFVAYYVASVMVLLNLVIATTLDAFAGEYDAEHKADASLPEASGVQESV</sequence>
<evidence type="ECO:0000256" key="2">
    <source>
        <dbReference type="ARBA" id="ARBA00022448"/>
    </source>
</evidence>
<feature type="transmembrane region" description="Helical" evidence="10">
    <location>
        <begin position="465"/>
        <end position="484"/>
    </location>
</feature>
<evidence type="ECO:0000256" key="7">
    <source>
        <dbReference type="ARBA" id="ARBA00023065"/>
    </source>
</evidence>
<dbReference type="GeneID" id="24130511"/>
<protein>
    <recommendedName>
        <fullName evidence="11">Ion transport domain-containing protein</fullName>
    </recommendedName>
</protein>
<dbReference type="OrthoDB" id="416585at2759"/>
<dbReference type="SUPFAM" id="SSF81324">
    <property type="entry name" value="Voltage-gated potassium channels"/>
    <property type="match status" value="1"/>
</dbReference>
<dbReference type="Gene3D" id="1.20.120.350">
    <property type="entry name" value="Voltage-gated potassium channels. Chain C"/>
    <property type="match status" value="1"/>
</dbReference>
<dbReference type="Gene3D" id="1.10.287.70">
    <property type="match status" value="1"/>
</dbReference>
<keyword evidence="13" id="KW-1185">Reference proteome</keyword>
<dbReference type="InterPro" id="IPR027359">
    <property type="entry name" value="Volt_channel_dom_sf"/>
</dbReference>
<dbReference type="InterPro" id="IPR044581">
    <property type="entry name" value="TPC1_plant"/>
</dbReference>
<reference evidence="12 13" key="1">
    <citation type="journal article" date="2013" name="PLoS Genet.">
        <title>Distinctive expansion of potential virulence genes in the genome of the oomycete fish pathogen Saprolegnia parasitica.</title>
        <authorList>
            <person name="Jiang R.H."/>
            <person name="de Bruijn I."/>
            <person name="Haas B.J."/>
            <person name="Belmonte R."/>
            <person name="Lobach L."/>
            <person name="Christie J."/>
            <person name="van den Ackerveken G."/>
            <person name="Bottin A."/>
            <person name="Bulone V."/>
            <person name="Diaz-Moreno S.M."/>
            <person name="Dumas B."/>
            <person name="Fan L."/>
            <person name="Gaulin E."/>
            <person name="Govers F."/>
            <person name="Grenville-Briggs L.J."/>
            <person name="Horner N.R."/>
            <person name="Levin J.Z."/>
            <person name="Mammella M."/>
            <person name="Meijer H.J."/>
            <person name="Morris P."/>
            <person name="Nusbaum C."/>
            <person name="Oome S."/>
            <person name="Phillips A.J."/>
            <person name="van Rooyen D."/>
            <person name="Rzeszutek E."/>
            <person name="Saraiva M."/>
            <person name="Secombes C.J."/>
            <person name="Seidl M.F."/>
            <person name="Snel B."/>
            <person name="Stassen J.H."/>
            <person name="Sykes S."/>
            <person name="Tripathy S."/>
            <person name="van den Berg H."/>
            <person name="Vega-Arreguin J.C."/>
            <person name="Wawra S."/>
            <person name="Young S.K."/>
            <person name="Zeng Q."/>
            <person name="Dieguez-Uribeondo J."/>
            <person name="Russ C."/>
            <person name="Tyler B.M."/>
            <person name="van West P."/>
        </authorList>
    </citation>
    <scope>NUCLEOTIDE SEQUENCE [LARGE SCALE GENOMIC DNA]</scope>
    <source>
        <strain evidence="12 13">CBS 223.65</strain>
    </source>
</reference>
<feature type="transmembrane region" description="Helical" evidence="10">
    <location>
        <begin position="174"/>
        <end position="203"/>
    </location>
</feature>
<dbReference type="RefSeq" id="XP_012202913.1">
    <property type="nucleotide sequence ID" value="XM_012347523.1"/>
</dbReference>
<dbReference type="PANTHER" id="PTHR46988:SF2">
    <property type="entry name" value="TWO PORE CALCIUM CHANNEL PROTEIN 1"/>
    <property type="match status" value="1"/>
</dbReference>
<comment type="subcellular location">
    <subcellularLocation>
        <location evidence="1">Membrane</location>
        <topology evidence="1">Multi-pass membrane protein</topology>
    </subcellularLocation>
</comment>
<dbReference type="PANTHER" id="PTHR46988">
    <property type="entry name" value="TWO PORE CALCIUM CHANNEL PROTEIN 1"/>
    <property type="match status" value="1"/>
</dbReference>
<accession>A0A067C7I1</accession>
<evidence type="ECO:0000256" key="5">
    <source>
        <dbReference type="ARBA" id="ARBA00022837"/>
    </source>
</evidence>
<feature type="domain" description="Ion transport" evidence="11">
    <location>
        <begin position="394"/>
        <end position="644"/>
    </location>
</feature>